<dbReference type="Proteomes" id="UP001208938">
    <property type="component" value="Unassembled WGS sequence"/>
</dbReference>
<reference evidence="7 8" key="1">
    <citation type="submission" date="2022-10" db="EMBL/GenBank/DDBJ databases">
        <title>Pararhodobacter sp. nov., isolated from marine algae.</title>
        <authorList>
            <person name="Choi B.J."/>
            <person name="Kim J.M."/>
            <person name="Lee J.K."/>
            <person name="Choi D.G."/>
            <person name="Jeon C.O."/>
        </authorList>
    </citation>
    <scope>NUCLEOTIDE SEQUENCE [LARGE SCALE GENOMIC DNA]</scope>
    <source>
        <strain evidence="7 8">ZQ420</strain>
    </source>
</reference>
<comment type="subcellular location">
    <subcellularLocation>
        <location evidence="1">Cell membrane</location>
        <topology evidence="1">Multi-pass membrane protein</topology>
    </subcellularLocation>
</comment>
<keyword evidence="5 6" id="KW-0472">Membrane</keyword>
<feature type="transmembrane region" description="Helical" evidence="6">
    <location>
        <begin position="183"/>
        <end position="205"/>
    </location>
</feature>
<keyword evidence="4 6" id="KW-1133">Transmembrane helix</keyword>
<keyword evidence="2" id="KW-1003">Cell membrane</keyword>
<dbReference type="PIRSF" id="PIRSF006324">
    <property type="entry name" value="LeuE"/>
    <property type="match status" value="1"/>
</dbReference>
<keyword evidence="8" id="KW-1185">Reference proteome</keyword>
<feature type="transmembrane region" description="Helical" evidence="6">
    <location>
        <begin position="74"/>
        <end position="92"/>
    </location>
</feature>
<sequence length="209" mass="21590">MDFQNWIAFVAASTALLLIPGPTALMILSYAVSQGRRVALATVAGVVLGDLVALTASLAGLGALVLASATLFTVLKWIGAAYLVYLGFALIRSSATAGPGQPGPVARTKAARVFVHAATVTALNPKSIVFFIAFVPQFVSVDQPLVPQFAILAATFAGMAAINAFVLAMLADRLRHKIARPTVIGWLSRLGGGALIAMGLATVAFKRSA</sequence>
<evidence type="ECO:0000313" key="8">
    <source>
        <dbReference type="Proteomes" id="UP001208938"/>
    </source>
</evidence>
<keyword evidence="3 6" id="KW-0812">Transmembrane</keyword>
<comment type="caution">
    <text evidence="7">The sequence shown here is derived from an EMBL/GenBank/DDBJ whole genome shotgun (WGS) entry which is preliminary data.</text>
</comment>
<dbReference type="PANTHER" id="PTHR30086:SF20">
    <property type="entry name" value="ARGININE EXPORTER PROTEIN ARGO-RELATED"/>
    <property type="match status" value="1"/>
</dbReference>
<feature type="transmembrane region" description="Helical" evidence="6">
    <location>
        <begin position="145"/>
        <end position="171"/>
    </location>
</feature>
<dbReference type="PANTHER" id="PTHR30086">
    <property type="entry name" value="ARGININE EXPORTER PROTEIN ARGO"/>
    <property type="match status" value="1"/>
</dbReference>
<name>A0ABT3H4W6_9RHOB</name>
<protein>
    <submittedName>
        <fullName evidence="7">LysE family translocator</fullName>
    </submittedName>
</protein>
<evidence type="ECO:0000256" key="2">
    <source>
        <dbReference type="ARBA" id="ARBA00022475"/>
    </source>
</evidence>
<accession>A0ABT3H4W6</accession>
<evidence type="ECO:0000256" key="4">
    <source>
        <dbReference type="ARBA" id="ARBA00022989"/>
    </source>
</evidence>
<organism evidence="7 8">
    <name type="scientific">Pararhodobacter zhoushanensis</name>
    <dbReference type="NCBI Taxonomy" id="2479545"/>
    <lineage>
        <taxon>Bacteria</taxon>
        <taxon>Pseudomonadati</taxon>
        <taxon>Pseudomonadota</taxon>
        <taxon>Alphaproteobacteria</taxon>
        <taxon>Rhodobacterales</taxon>
        <taxon>Paracoccaceae</taxon>
        <taxon>Pararhodobacter</taxon>
    </lineage>
</organism>
<dbReference type="InterPro" id="IPR001123">
    <property type="entry name" value="LeuE-type"/>
</dbReference>
<evidence type="ECO:0000313" key="7">
    <source>
        <dbReference type="EMBL" id="MCW1934817.1"/>
    </source>
</evidence>
<dbReference type="EMBL" id="JAPDFL010000001">
    <property type="protein sequence ID" value="MCW1934817.1"/>
    <property type="molecule type" value="Genomic_DNA"/>
</dbReference>
<feature type="transmembrane region" description="Helical" evidence="6">
    <location>
        <begin position="38"/>
        <end position="68"/>
    </location>
</feature>
<dbReference type="RefSeq" id="WP_264507563.1">
    <property type="nucleotide sequence ID" value="NZ_JAPDFL010000001.1"/>
</dbReference>
<feature type="transmembrane region" description="Helical" evidence="6">
    <location>
        <begin position="113"/>
        <end position="139"/>
    </location>
</feature>
<evidence type="ECO:0000256" key="5">
    <source>
        <dbReference type="ARBA" id="ARBA00023136"/>
    </source>
</evidence>
<gene>
    <name evidence="7" type="ORF">OKW52_21845</name>
</gene>
<proteinExistence type="predicted"/>
<feature type="transmembrane region" description="Helical" evidence="6">
    <location>
        <begin position="6"/>
        <end position="31"/>
    </location>
</feature>
<evidence type="ECO:0000256" key="6">
    <source>
        <dbReference type="SAM" id="Phobius"/>
    </source>
</evidence>
<dbReference type="Pfam" id="PF01810">
    <property type="entry name" value="LysE"/>
    <property type="match status" value="1"/>
</dbReference>
<evidence type="ECO:0000256" key="3">
    <source>
        <dbReference type="ARBA" id="ARBA00022692"/>
    </source>
</evidence>
<evidence type="ECO:0000256" key="1">
    <source>
        <dbReference type="ARBA" id="ARBA00004651"/>
    </source>
</evidence>